<evidence type="ECO:0000313" key="3">
    <source>
        <dbReference type="Proteomes" id="UP001519460"/>
    </source>
</evidence>
<keyword evidence="3" id="KW-1185">Reference proteome</keyword>
<feature type="compositionally biased region" description="Polar residues" evidence="1">
    <location>
        <begin position="1"/>
        <end position="16"/>
    </location>
</feature>
<organism evidence="2 3">
    <name type="scientific">Batillaria attramentaria</name>
    <dbReference type="NCBI Taxonomy" id="370345"/>
    <lineage>
        <taxon>Eukaryota</taxon>
        <taxon>Metazoa</taxon>
        <taxon>Spiralia</taxon>
        <taxon>Lophotrochozoa</taxon>
        <taxon>Mollusca</taxon>
        <taxon>Gastropoda</taxon>
        <taxon>Caenogastropoda</taxon>
        <taxon>Sorbeoconcha</taxon>
        <taxon>Cerithioidea</taxon>
        <taxon>Batillariidae</taxon>
        <taxon>Batillaria</taxon>
    </lineage>
</organism>
<dbReference type="EMBL" id="JACVVK020000005">
    <property type="protein sequence ID" value="KAK7506927.1"/>
    <property type="molecule type" value="Genomic_DNA"/>
</dbReference>
<name>A0ABD0M5K0_9CAEN</name>
<sequence>MGSESDTWKQQAQKVSGGTDAREKCWETDTYLKCCEIDSREISREICWELTLGGKCWETDRKCSETDTRDDGGKLSVQKVLDDTDKRDDGGKLSVEKVLETDTVTREDGGKLSVQKVLDTARDDDDGKLSVERVPETDTSEDVFLSLRSVQAEDSDYTTRPTDRQGLLPLTGHVAASDLYQCPPF</sequence>
<dbReference type="AlphaFoldDB" id="A0ABD0M5K0"/>
<evidence type="ECO:0000256" key="1">
    <source>
        <dbReference type="SAM" id="MobiDB-lite"/>
    </source>
</evidence>
<accession>A0ABD0M5K0</accession>
<gene>
    <name evidence="2" type="ORF">BaRGS_00001778</name>
</gene>
<proteinExistence type="predicted"/>
<comment type="caution">
    <text evidence="2">The sequence shown here is derived from an EMBL/GenBank/DDBJ whole genome shotgun (WGS) entry which is preliminary data.</text>
</comment>
<evidence type="ECO:0000313" key="2">
    <source>
        <dbReference type="EMBL" id="KAK7506927.1"/>
    </source>
</evidence>
<feature type="region of interest" description="Disordered" evidence="1">
    <location>
        <begin position="1"/>
        <end position="22"/>
    </location>
</feature>
<dbReference type="Proteomes" id="UP001519460">
    <property type="component" value="Unassembled WGS sequence"/>
</dbReference>
<reference evidence="2 3" key="1">
    <citation type="journal article" date="2023" name="Sci. Data">
        <title>Genome assembly of the Korean intertidal mud-creeper Batillaria attramentaria.</title>
        <authorList>
            <person name="Patra A.K."/>
            <person name="Ho P.T."/>
            <person name="Jun S."/>
            <person name="Lee S.J."/>
            <person name="Kim Y."/>
            <person name="Won Y.J."/>
        </authorList>
    </citation>
    <scope>NUCLEOTIDE SEQUENCE [LARGE SCALE GENOMIC DNA]</scope>
    <source>
        <strain evidence="2">Wonlab-2016</strain>
    </source>
</reference>
<protein>
    <submittedName>
        <fullName evidence="2">Uncharacterized protein</fullName>
    </submittedName>
</protein>